<accession>A0A5K7S9F2</accession>
<feature type="domain" description="Outer membrane protein beta-barrel" evidence="2">
    <location>
        <begin position="138"/>
        <end position="257"/>
    </location>
</feature>
<feature type="signal peptide" evidence="1">
    <location>
        <begin position="1"/>
        <end position="20"/>
    </location>
</feature>
<keyword evidence="4" id="KW-1185">Reference proteome</keyword>
<dbReference type="RefSeq" id="WP_318351118.1">
    <property type="nucleotide sequence ID" value="NZ_AP018694.1"/>
</dbReference>
<organism evidence="3 4">
    <name type="scientific">Aquipluma nitroreducens</name>
    <dbReference type="NCBI Taxonomy" id="2010828"/>
    <lineage>
        <taxon>Bacteria</taxon>
        <taxon>Pseudomonadati</taxon>
        <taxon>Bacteroidota</taxon>
        <taxon>Bacteroidia</taxon>
        <taxon>Marinilabiliales</taxon>
        <taxon>Prolixibacteraceae</taxon>
        <taxon>Aquipluma</taxon>
    </lineage>
</organism>
<evidence type="ECO:0000256" key="1">
    <source>
        <dbReference type="SAM" id="SignalP"/>
    </source>
</evidence>
<evidence type="ECO:0000259" key="2">
    <source>
        <dbReference type="Pfam" id="PF13568"/>
    </source>
</evidence>
<feature type="chain" id="PRO_5024318967" description="Outer membrane protein beta-barrel domain-containing protein" evidence="1">
    <location>
        <begin position="21"/>
        <end position="290"/>
    </location>
</feature>
<sequence length="290" mass="32517">MKQIILSIIAIAAFTLNLTAQETISEIKLSNSSPDVILNSDTVNQQKTQDTAIVRIGKKDVRVIDHDGGTEILWGRNKHHEVDPNKFKGHWEGIEFGFNAFDKPDYSMYNASDKDFMSLNQGKSLEIDFNFYELNIGLCKNYIGLVSGMGLSFNNYRFENSYTLQKGQFMTEPVSLNPDNLSKTKLAITYLNVPLLLEFQVPVNHNEGRLFVNAGIIGGVKIGSHTKVKYGDKKDKDRSGFNLNAFKYEATARIGYKDICLFANYSLTPLFQSGKGPELTPFTIGISFLN</sequence>
<proteinExistence type="predicted"/>
<dbReference type="InterPro" id="IPR025665">
    <property type="entry name" value="Beta-barrel_OMP_2"/>
</dbReference>
<evidence type="ECO:0000313" key="3">
    <source>
        <dbReference type="EMBL" id="BBE18192.1"/>
    </source>
</evidence>
<dbReference type="KEGG" id="anf:AQPE_2352"/>
<dbReference type="AlphaFoldDB" id="A0A5K7S9F2"/>
<protein>
    <recommendedName>
        <fullName evidence="2">Outer membrane protein beta-barrel domain-containing protein</fullName>
    </recommendedName>
</protein>
<dbReference type="Pfam" id="PF13568">
    <property type="entry name" value="OMP_b-brl_2"/>
    <property type="match status" value="1"/>
</dbReference>
<name>A0A5K7S9F2_9BACT</name>
<reference evidence="3" key="1">
    <citation type="journal article" date="2020" name="Int. J. Syst. Evol. Microbiol.">
        <title>Aquipluma nitroreducens gen. nov. sp. nov., a novel facultatively anaerobic bacterium isolated from a freshwater lake.</title>
        <authorList>
            <person name="Watanabe M."/>
            <person name="Kojima H."/>
            <person name="Fukui M."/>
        </authorList>
    </citation>
    <scope>NUCLEOTIDE SEQUENCE</scope>
    <source>
        <strain evidence="3">MeG22</strain>
    </source>
</reference>
<dbReference type="Proteomes" id="UP001193389">
    <property type="component" value="Chromosome"/>
</dbReference>
<evidence type="ECO:0000313" key="4">
    <source>
        <dbReference type="Proteomes" id="UP001193389"/>
    </source>
</evidence>
<dbReference type="EMBL" id="AP018694">
    <property type="protein sequence ID" value="BBE18192.1"/>
    <property type="molecule type" value="Genomic_DNA"/>
</dbReference>
<gene>
    <name evidence="3" type="ORF">AQPE_2352</name>
</gene>
<keyword evidence="1" id="KW-0732">Signal</keyword>